<feature type="region of interest" description="Disordered" evidence="1">
    <location>
        <begin position="13"/>
        <end position="52"/>
    </location>
</feature>
<accession>A0AAV9EKB8</accession>
<keyword evidence="2" id="KW-1133">Transmembrane helix</keyword>
<keyword evidence="5" id="KW-1185">Reference proteome</keyword>
<proteinExistence type="predicted"/>
<evidence type="ECO:0000256" key="2">
    <source>
        <dbReference type="SAM" id="Phobius"/>
    </source>
</evidence>
<dbReference type="PANTHER" id="PTHR36046:SF1">
    <property type="entry name" value="DUF6737 DOMAIN-CONTAINING PROTEIN"/>
    <property type="match status" value="1"/>
</dbReference>
<dbReference type="Proteomes" id="UP001180020">
    <property type="component" value="Unassembled WGS sequence"/>
</dbReference>
<sequence>MSATFSLLLSPSSFPPPLHHHHRRRRHRPPQKPLLRPNSDLPSKTHSLTTRADFSRDSGESRFLDEDGVVEDMDGYLNHLSLEYDSVWDTKPSWCQPWTISLTGTAVILCSWVFLHSVVITAVVSSVICAWWYIFLYAYPKAYSDMIAERRKKVSSGIEDTYGHGKNQ</sequence>
<evidence type="ECO:0000259" key="3">
    <source>
        <dbReference type="Pfam" id="PF20522"/>
    </source>
</evidence>
<evidence type="ECO:0000313" key="4">
    <source>
        <dbReference type="EMBL" id="KAK1314166.1"/>
    </source>
</evidence>
<comment type="caution">
    <text evidence="4">The sequence shown here is derived from an EMBL/GenBank/DDBJ whole genome shotgun (WGS) entry which is preliminary data.</text>
</comment>
<feature type="compositionally biased region" description="Basic residues" evidence="1">
    <location>
        <begin position="18"/>
        <end position="30"/>
    </location>
</feature>
<evidence type="ECO:0000256" key="1">
    <source>
        <dbReference type="SAM" id="MobiDB-lite"/>
    </source>
</evidence>
<gene>
    <name evidence="4" type="ORF">QJS10_CPA06g01551</name>
</gene>
<feature type="compositionally biased region" description="Polar residues" evidence="1">
    <location>
        <begin position="40"/>
        <end position="52"/>
    </location>
</feature>
<dbReference type="Pfam" id="PF20522">
    <property type="entry name" value="DUF6737"/>
    <property type="match status" value="1"/>
</dbReference>
<dbReference type="AlphaFoldDB" id="A0AAV9EKB8"/>
<reference evidence="4" key="2">
    <citation type="submission" date="2023-06" db="EMBL/GenBank/DDBJ databases">
        <authorList>
            <person name="Ma L."/>
            <person name="Liu K.-W."/>
            <person name="Li Z."/>
            <person name="Hsiao Y.-Y."/>
            <person name="Qi Y."/>
            <person name="Fu T."/>
            <person name="Tang G."/>
            <person name="Zhang D."/>
            <person name="Sun W.-H."/>
            <person name="Liu D.-K."/>
            <person name="Li Y."/>
            <person name="Chen G.-Z."/>
            <person name="Liu X.-D."/>
            <person name="Liao X.-Y."/>
            <person name="Jiang Y.-T."/>
            <person name="Yu X."/>
            <person name="Hao Y."/>
            <person name="Huang J."/>
            <person name="Zhao X.-W."/>
            <person name="Ke S."/>
            <person name="Chen Y.-Y."/>
            <person name="Wu W.-L."/>
            <person name="Hsu J.-L."/>
            <person name="Lin Y.-F."/>
            <person name="Huang M.-D."/>
            <person name="Li C.-Y."/>
            <person name="Huang L."/>
            <person name="Wang Z.-W."/>
            <person name="Zhao X."/>
            <person name="Zhong W.-Y."/>
            <person name="Peng D.-H."/>
            <person name="Ahmad S."/>
            <person name="Lan S."/>
            <person name="Zhang J.-S."/>
            <person name="Tsai W.-C."/>
            <person name="Van De Peer Y."/>
            <person name="Liu Z.-J."/>
        </authorList>
    </citation>
    <scope>NUCLEOTIDE SEQUENCE</scope>
    <source>
        <strain evidence="4">CP</strain>
        <tissue evidence="4">Leaves</tissue>
    </source>
</reference>
<keyword evidence="2" id="KW-0812">Transmembrane</keyword>
<protein>
    <recommendedName>
        <fullName evidence="3">DUF6737 domain-containing protein</fullName>
    </recommendedName>
</protein>
<dbReference type="EMBL" id="JAUJYO010000006">
    <property type="protein sequence ID" value="KAK1314166.1"/>
    <property type="molecule type" value="Genomic_DNA"/>
</dbReference>
<reference evidence="4" key="1">
    <citation type="journal article" date="2023" name="Nat. Commun.">
        <title>Diploid and tetraploid genomes of Acorus and the evolution of monocots.</title>
        <authorList>
            <person name="Ma L."/>
            <person name="Liu K.W."/>
            <person name="Li Z."/>
            <person name="Hsiao Y.Y."/>
            <person name="Qi Y."/>
            <person name="Fu T."/>
            <person name="Tang G.D."/>
            <person name="Zhang D."/>
            <person name="Sun W.H."/>
            <person name="Liu D.K."/>
            <person name="Li Y."/>
            <person name="Chen G.Z."/>
            <person name="Liu X.D."/>
            <person name="Liao X.Y."/>
            <person name="Jiang Y.T."/>
            <person name="Yu X."/>
            <person name="Hao Y."/>
            <person name="Huang J."/>
            <person name="Zhao X.W."/>
            <person name="Ke S."/>
            <person name="Chen Y.Y."/>
            <person name="Wu W.L."/>
            <person name="Hsu J.L."/>
            <person name="Lin Y.F."/>
            <person name="Huang M.D."/>
            <person name="Li C.Y."/>
            <person name="Huang L."/>
            <person name="Wang Z.W."/>
            <person name="Zhao X."/>
            <person name="Zhong W.Y."/>
            <person name="Peng D.H."/>
            <person name="Ahmad S."/>
            <person name="Lan S."/>
            <person name="Zhang J.S."/>
            <person name="Tsai W.C."/>
            <person name="Van de Peer Y."/>
            <person name="Liu Z.J."/>
        </authorList>
    </citation>
    <scope>NUCLEOTIDE SEQUENCE</scope>
    <source>
        <strain evidence="4">CP</strain>
    </source>
</reference>
<organism evidence="4 5">
    <name type="scientific">Acorus calamus</name>
    <name type="common">Sweet flag</name>
    <dbReference type="NCBI Taxonomy" id="4465"/>
    <lineage>
        <taxon>Eukaryota</taxon>
        <taxon>Viridiplantae</taxon>
        <taxon>Streptophyta</taxon>
        <taxon>Embryophyta</taxon>
        <taxon>Tracheophyta</taxon>
        <taxon>Spermatophyta</taxon>
        <taxon>Magnoliopsida</taxon>
        <taxon>Liliopsida</taxon>
        <taxon>Acoraceae</taxon>
        <taxon>Acorus</taxon>
    </lineage>
</organism>
<feature type="domain" description="DUF6737" evidence="3">
    <location>
        <begin position="86"/>
        <end position="142"/>
    </location>
</feature>
<feature type="transmembrane region" description="Helical" evidence="2">
    <location>
        <begin position="112"/>
        <end position="136"/>
    </location>
</feature>
<dbReference type="GO" id="GO:0009507">
    <property type="term" value="C:chloroplast"/>
    <property type="evidence" value="ECO:0007669"/>
    <property type="project" value="TreeGrafter"/>
</dbReference>
<keyword evidence="2" id="KW-0472">Membrane</keyword>
<name>A0AAV9EKB8_ACOCL</name>
<evidence type="ECO:0000313" key="5">
    <source>
        <dbReference type="Proteomes" id="UP001180020"/>
    </source>
</evidence>
<dbReference type="PANTHER" id="PTHR36046">
    <property type="entry name" value="PROTEIN, PUTATIVE-RELATED"/>
    <property type="match status" value="1"/>
</dbReference>
<dbReference type="InterPro" id="IPR046625">
    <property type="entry name" value="DUF6737"/>
</dbReference>